<dbReference type="HOGENOM" id="CLU_1306720_0_0_1"/>
<dbReference type="Gramene" id="PGSC0003DMT400093721">
    <property type="protein sequence ID" value="PGSC0003DMT400093721"/>
    <property type="gene ID" value="PGSC0003DMG400043292"/>
</dbReference>
<keyword evidence="2" id="KW-1185">Reference proteome</keyword>
<organism evidence="1 2">
    <name type="scientific">Solanum tuberosum</name>
    <name type="common">Potato</name>
    <dbReference type="NCBI Taxonomy" id="4113"/>
    <lineage>
        <taxon>Eukaryota</taxon>
        <taxon>Viridiplantae</taxon>
        <taxon>Streptophyta</taxon>
        <taxon>Embryophyta</taxon>
        <taxon>Tracheophyta</taxon>
        <taxon>Spermatophyta</taxon>
        <taxon>Magnoliopsida</taxon>
        <taxon>eudicotyledons</taxon>
        <taxon>Gunneridae</taxon>
        <taxon>Pentapetalae</taxon>
        <taxon>asterids</taxon>
        <taxon>lamiids</taxon>
        <taxon>Solanales</taxon>
        <taxon>Solanaceae</taxon>
        <taxon>Solanoideae</taxon>
        <taxon>Solaneae</taxon>
        <taxon>Solanum</taxon>
    </lineage>
</organism>
<evidence type="ECO:0000313" key="1">
    <source>
        <dbReference type="EnsemblPlants" id="PGSC0003DMT400093721"/>
    </source>
</evidence>
<name>M1DSJ9_SOLTU</name>
<dbReference type="Proteomes" id="UP000011115">
    <property type="component" value="Unassembled WGS sequence"/>
</dbReference>
<evidence type="ECO:0000313" key="2">
    <source>
        <dbReference type="Proteomes" id="UP000011115"/>
    </source>
</evidence>
<protein>
    <submittedName>
        <fullName evidence="1">Uncharacterized protein</fullName>
    </submittedName>
</protein>
<accession>M1DSJ9</accession>
<proteinExistence type="predicted"/>
<dbReference type="InParanoid" id="M1DSJ9"/>
<reference evidence="2" key="1">
    <citation type="journal article" date="2011" name="Nature">
        <title>Genome sequence and analysis of the tuber crop potato.</title>
        <authorList>
            <consortium name="The Potato Genome Sequencing Consortium"/>
        </authorList>
    </citation>
    <scope>NUCLEOTIDE SEQUENCE [LARGE SCALE GENOMIC DNA]</scope>
    <source>
        <strain evidence="2">cv. DM1-3 516 R44</strain>
    </source>
</reference>
<dbReference type="PaxDb" id="4113-PGSC0003DMT400093721"/>
<reference evidence="1" key="2">
    <citation type="submission" date="2015-06" db="UniProtKB">
        <authorList>
            <consortium name="EnsemblPlants"/>
        </authorList>
    </citation>
    <scope>IDENTIFICATION</scope>
    <source>
        <strain evidence="1">DM1-3 516 R44</strain>
    </source>
</reference>
<sequence>MAQELGFDGEVLVDYDQYRFVSLRAQEIYYVDLVKKNLFLERGISLDKLRKHFELSTKGCWHLDRYVLQLNLARQMSNWLESLCQPYRDDMASKLITIRGKVVDYGPELCKRVEVEILFSDTWMEPKILSIHLRYVVRSRGEKQKEEDGLREKGLKNTPTLAEIVVTIPNFMEDLLPRTIYYCILKVKSARLTLSSDLHGLLENRARKVEN</sequence>
<dbReference type="AlphaFoldDB" id="M1DSJ9"/>
<dbReference type="EnsemblPlants" id="PGSC0003DMT400093721">
    <property type="protein sequence ID" value="PGSC0003DMT400093721"/>
    <property type="gene ID" value="PGSC0003DMG400043292"/>
</dbReference>